<evidence type="ECO:0000259" key="1">
    <source>
        <dbReference type="Pfam" id="PF00134"/>
    </source>
</evidence>
<dbReference type="CDD" id="cd20534">
    <property type="entry name" value="CYCLIN_CCNM_CCNQ_rpt1"/>
    <property type="match status" value="1"/>
</dbReference>
<dbReference type="RefSeq" id="XP_006681651.1">
    <property type="nucleotide sequence ID" value="XM_006681588.1"/>
</dbReference>
<protein>
    <recommendedName>
        <fullName evidence="1">Cyclin N-terminal domain-containing protein</fullName>
    </recommendedName>
</protein>
<reference evidence="2 3" key="1">
    <citation type="submission" date="2009-12" db="EMBL/GenBank/DDBJ databases">
        <title>The draft genome of Batrachochytrium dendrobatidis.</title>
        <authorList>
            <consortium name="US DOE Joint Genome Institute (JGI-PGF)"/>
            <person name="Kuo A."/>
            <person name="Salamov A."/>
            <person name="Schmutz J."/>
            <person name="Lucas S."/>
            <person name="Pitluck S."/>
            <person name="Rosenblum E."/>
            <person name="Stajich J."/>
            <person name="Eisen M."/>
            <person name="Grigoriev I.V."/>
        </authorList>
    </citation>
    <scope>NUCLEOTIDE SEQUENCE [LARGE SCALE GENOMIC DNA]</scope>
    <source>
        <strain evidence="3">JAM81 / FGSC 10211</strain>
    </source>
</reference>
<evidence type="ECO:0000313" key="2">
    <source>
        <dbReference type="EMBL" id="EGF77543.1"/>
    </source>
</evidence>
<dbReference type="Pfam" id="PF00134">
    <property type="entry name" value="Cyclin_N"/>
    <property type="match status" value="1"/>
</dbReference>
<dbReference type="GO" id="GO:0032786">
    <property type="term" value="P:positive regulation of DNA-templated transcription, elongation"/>
    <property type="evidence" value="ECO:0000318"/>
    <property type="project" value="GO_Central"/>
</dbReference>
<dbReference type="GO" id="GO:0045944">
    <property type="term" value="P:positive regulation of transcription by RNA polymerase II"/>
    <property type="evidence" value="ECO:0000318"/>
    <property type="project" value="GO_Central"/>
</dbReference>
<dbReference type="GO" id="GO:0005634">
    <property type="term" value="C:nucleus"/>
    <property type="evidence" value="ECO:0000318"/>
    <property type="project" value="GO_Central"/>
</dbReference>
<dbReference type="GO" id="GO:0008024">
    <property type="term" value="C:cyclin/CDK positive transcription elongation factor complex"/>
    <property type="evidence" value="ECO:0000318"/>
    <property type="project" value="GO_Central"/>
</dbReference>
<dbReference type="EMBL" id="GL882891">
    <property type="protein sequence ID" value="EGF77543.1"/>
    <property type="molecule type" value="Genomic_DNA"/>
</dbReference>
<dbReference type="InParanoid" id="F4PAH9"/>
<dbReference type="Proteomes" id="UP000007241">
    <property type="component" value="Unassembled WGS sequence"/>
</dbReference>
<name>F4PAH9_BATDJ</name>
<organism evidence="2 3">
    <name type="scientific">Batrachochytrium dendrobatidis (strain JAM81 / FGSC 10211)</name>
    <name type="common">Frog chytrid fungus</name>
    <dbReference type="NCBI Taxonomy" id="684364"/>
    <lineage>
        <taxon>Eukaryota</taxon>
        <taxon>Fungi</taxon>
        <taxon>Fungi incertae sedis</taxon>
        <taxon>Chytridiomycota</taxon>
        <taxon>Chytridiomycota incertae sedis</taxon>
        <taxon>Chytridiomycetes</taxon>
        <taxon>Rhizophydiales</taxon>
        <taxon>Rhizophydiales incertae sedis</taxon>
        <taxon>Batrachochytrium</taxon>
    </lineage>
</organism>
<dbReference type="InterPro" id="IPR006671">
    <property type="entry name" value="Cyclin_N"/>
</dbReference>
<feature type="domain" description="Cyclin N-terminal" evidence="1">
    <location>
        <begin position="5"/>
        <end position="93"/>
    </location>
</feature>
<sequence>MDTHIKFMVDCSDLLLLPQPTLATAIIYHHKHSHYYSIHPTLSQMDSELLSATCLHLACKTTETPRKLRDIINVGYYISTKQSTGTPTALVLGETYWQLKDTMQKSEIILLRILSFNTMIHLPYQYIPAVIYSIRGHASQPYLRRIAQSAFILVNDLVASFGTWMKIESRCGEYTAVTVALAAVYINLASVESMPMLDLKQVCRGFIREAHMHWVKGNLCNVDLNYRQVLIQE</sequence>
<dbReference type="HOGENOM" id="CLU_1189711_0_0_1"/>
<evidence type="ECO:0000313" key="3">
    <source>
        <dbReference type="Proteomes" id="UP000007241"/>
    </source>
</evidence>
<dbReference type="AlphaFoldDB" id="F4PAH9"/>
<keyword evidence="3" id="KW-1185">Reference proteome</keyword>
<dbReference type="GeneID" id="18239301"/>
<dbReference type="Gene3D" id="1.10.472.10">
    <property type="entry name" value="Cyclin-like"/>
    <property type="match status" value="1"/>
</dbReference>
<gene>
    <name evidence="2" type="ORF">BATDEDRAFT_27323</name>
</gene>
<dbReference type="PANTHER" id="PTHR10026">
    <property type="entry name" value="CYCLIN"/>
    <property type="match status" value="1"/>
</dbReference>
<dbReference type="InterPro" id="IPR043198">
    <property type="entry name" value="Cyclin/Ssn8"/>
</dbReference>
<dbReference type="STRING" id="684364.F4PAH9"/>
<accession>F4PAH9</accession>
<dbReference type="GO" id="GO:0061575">
    <property type="term" value="F:cyclin-dependent protein serine/threonine kinase activator activity"/>
    <property type="evidence" value="ECO:0000318"/>
    <property type="project" value="GO_Central"/>
</dbReference>
<dbReference type="OrthoDB" id="25002at2759"/>
<dbReference type="InterPro" id="IPR036915">
    <property type="entry name" value="Cyclin-like_sf"/>
</dbReference>
<dbReference type="SUPFAM" id="SSF47954">
    <property type="entry name" value="Cyclin-like"/>
    <property type="match status" value="1"/>
</dbReference>
<proteinExistence type="predicted"/>
<dbReference type="InterPro" id="IPR048055">
    <property type="entry name" value="Cyclin-Q_first_cyclin_box"/>
</dbReference>
<dbReference type="OMA" id="ACANIQV"/>